<reference evidence="2" key="1">
    <citation type="journal article" date="2013" name="Environ. Microbiol.">
        <title>Seasonally variable intestinal metagenomes of the red palm weevil (Rhynchophorus ferrugineus).</title>
        <authorList>
            <person name="Jia S."/>
            <person name="Zhang X."/>
            <person name="Zhang G."/>
            <person name="Yin A."/>
            <person name="Zhang S."/>
            <person name="Li F."/>
            <person name="Wang L."/>
            <person name="Zhao D."/>
            <person name="Yun Q."/>
            <person name="Tala"/>
            <person name="Wang J."/>
            <person name="Sun G."/>
            <person name="Baabdullah M."/>
            <person name="Yu X."/>
            <person name="Hu S."/>
            <person name="Al-Mssallem I.S."/>
            <person name="Yu J."/>
        </authorList>
    </citation>
    <scope>NUCLEOTIDE SEQUENCE</scope>
</reference>
<organism evidence="2">
    <name type="scientific">uncultured Herminiimonas sp</name>
    <dbReference type="NCBI Taxonomy" id="398330"/>
    <lineage>
        <taxon>Bacteria</taxon>
        <taxon>Pseudomonadati</taxon>
        <taxon>Pseudomonadota</taxon>
        <taxon>Betaproteobacteria</taxon>
        <taxon>Burkholderiales</taxon>
        <taxon>Oxalobacteraceae</taxon>
        <taxon>Herminiimonas</taxon>
        <taxon>environmental samples</taxon>
    </lineage>
</organism>
<feature type="domain" description="NodB homology" evidence="1">
    <location>
        <begin position="7"/>
        <end position="53"/>
    </location>
</feature>
<dbReference type="SUPFAM" id="SSF88713">
    <property type="entry name" value="Glycoside hydrolase/deacetylase"/>
    <property type="match status" value="1"/>
</dbReference>
<dbReference type="Gene3D" id="3.20.20.370">
    <property type="entry name" value="Glycoside hydrolase/deacetylase"/>
    <property type="match status" value="1"/>
</dbReference>
<accession>A0A060CE49</accession>
<dbReference type="Pfam" id="PF01522">
    <property type="entry name" value="Polysacc_deac_1"/>
    <property type="match status" value="1"/>
</dbReference>
<sequence length="139" mass="15432">FWCAGPRRTWREIAGGQRVIEEATGVRPRWFRAPVGHRNLFTHPIAAALGLRVMAWNRRGYDAVGTDAAPALARILLKTPTRRHRAAPRSHPGAAEVIGKVAEASAECGMRSEETPLIRRGSVHLRLGGWQRNAEARRT</sequence>
<feature type="non-terminal residue" evidence="2">
    <location>
        <position position="1"/>
    </location>
</feature>
<dbReference type="GO" id="GO:0005975">
    <property type="term" value="P:carbohydrate metabolic process"/>
    <property type="evidence" value="ECO:0007669"/>
    <property type="project" value="InterPro"/>
</dbReference>
<dbReference type="AlphaFoldDB" id="A0A060CE49"/>
<dbReference type="EMBL" id="KF123998">
    <property type="protein sequence ID" value="AIA91310.1"/>
    <property type="molecule type" value="Genomic_DNA"/>
</dbReference>
<dbReference type="InterPro" id="IPR002509">
    <property type="entry name" value="NODB_dom"/>
</dbReference>
<dbReference type="GO" id="GO:0016810">
    <property type="term" value="F:hydrolase activity, acting on carbon-nitrogen (but not peptide) bonds"/>
    <property type="evidence" value="ECO:0007669"/>
    <property type="project" value="InterPro"/>
</dbReference>
<name>A0A060CE49_9BURK</name>
<protein>
    <submittedName>
        <fullName evidence="2">CAZy families CE4 protein</fullName>
    </submittedName>
</protein>
<evidence type="ECO:0000313" key="2">
    <source>
        <dbReference type="EMBL" id="AIA91310.1"/>
    </source>
</evidence>
<proteinExistence type="predicted"/>
<evidence type="ECO:0000259" key="1">
    <source>
        <dbReference type="Pfam" id="PF01522"/>
    </source>
</evidence>
<dbReference type="InterPro" id="IPR011330">
    <property type="entry name" value="Glyco_hydro/deAcase_b/a-brl"/>
</dbReference>